<evidence type="ECO:0000256" key="3">
    <source>
        <dbReference type="ARBA" id="ARBA00023098"/>
    </source>
</evidence>
<gene>
    <name evidence="5" type="ORF">BST96_17420</name>
</gene>
<dbReference type="PANTHER" id="PTHR10272">
    <property type="entry name" value="PLATELET-ACTIVATING FACTOR ACETYLHYDROLASE"/>
    <property type="match status" value="1"/>
</dbReference>
<evidence type="ECO:0000256" key="1">
    <source>
        <dbReference type="ARBA" id="ARBA00022801"/>
    </source>
</evidence>
<dbReference type="SUPFAM" id="SSF53474">
    <property type="entry name" value="alpha/beta-Hydrolases"/>
    <property type="match status" value="1"/>
</dbReference>
<dbReference type="OrthoDB" id="9814760at2"/>
<keyword evidence="3" id="KW-0443">Lipid metabolism</keyword>
<dbReference type="Pfam" id="PF12740">
    <property type="entry name" value="PETase"/>
    <property type="match status" value="1"/>
</dbReference>
<name>A0A1X9NJU2_9GAMM</name>
<dbReference type="GO" id="GO:0016042">
    <property type="term" value="P:lipid catabolic process"/>
    <property type="evidence" value="ECO:0007669"/>
    <property type="project" value="UniProtKB-KW"/>
</dbReference>
<dbReference type="KEGG" id="osg:BST96_17420"/>
<organism evidence="5 6">
    <name type="scientific">Oceanicoccus sagamiensis</name>
    <dbReference type="NCBI Taxonomy" id="716816"/>
    <lineage>
        <taxon>Bacteria</taxon>
        <taxon>Pseudomonadati</taxon>
        <taxon>Pseudomonadota</taxon>
        <taxon>Gammaproteobacteria</taxon>
        <taxon>Cellvibrionales</taxon>
        <taxon>Spongiibacteraceae</taxon>
        <taxon>Oceanicoccus</taxon>
    </lineage>
</organism>
<evidence type="ECO:0000259" key="4">
    <source>
        <dbReference type="Pfam" id="PF12740"/>
    </source>
</evidence>
<dbReference type="GO" id="GO:0003847">
    <property type="term" value="F:1-alkyl-2-acetylglycerophosphocholine esterase activity"/>
    <property type="evidence" value="ECO:0007669"/>
    <property type="project" value="TreeGrafter"/>
</dbReference>
<dbReference type="PANTHER" id="PTHR10272:SF0">
    <property type="entry name" value="PLATELET-ACTIVATING FACTOR ACETYLHYDROLASE"/>
    <property type="match status" value="1"/>
</dbReference>
<accession>A0A1X9NJU2</accession>
<evidence type="ECO:0000313" key="6">
    <source>
        <dbReference type="Proteomes" id="UP000193450"/>
    </source>
</evidence>
<dbReference type="InterPro" id="IPR029058">
    <property type="entry name" value="AB_hydrolase_fold"/>
</dbReference>
<dbReference type="EMBL" id="CP019343">
    <property type="protein sequence ID" value="ARN75729.1"/>
    <property type="molecule type" value="Genomic_DNA"/>
</dbReference>
<dbReference type="AlphaFoldDB" id="A0A1X9NJU2"/>
<dbReference type="Proteomes" id="UP000193450">
    <property type="component" value="Chromosome"/>
</dbReference>
<keyword evidence="2" id="KW-0442">Lipid degradation</keyword>
<feature type="domain" description="PET hydrolase/cutinase-like" evidence="4">
    <location>
        <begin position="95"/>
        <end position="267"/>
    </location>
</feature>
<sequence>MIKKITAAICIILVLGIAIIILGKQPEPLDKESESSLILATHPYGFIRKDLRLVDSTRPTQANKDFTGVDSRTLDVSYWHPVNRLGELPEGKHPLVVYSHGFGSTRNSGQHIAEFLASNGYIVIAADFPLTNTSAPGGPKLKDVVNQPGDVSFLIDNVILWSQDKEHVLATHLDTTRIGVTGISLGGMTTILVSYHPSNRDPRIKAAASIAGPTNTFSETFYRNTGIPFLMLASNIDALVPYNEHALTVLDRVPQSSLVTIAGGSHLGFADYSGILRWLDNPDAIGCYSLMNNIDIEEEPWHALLGTPEQGVLYEPVPLPCQTMPLPEAINPLRQHSLTQLVIFSFFESHFNKAREKRNYFNHFLHEVLPQEITEVSVRRRNN</sequence>
<keyword evidence="6" id="KW-1185">Reference proteome</keyword>
<dbReference type="STRING" id="716816.BST96_17420"/>
<keyword evidence="1" id="KW-0378">Hydrolase</keyword>
<protein>
    <recommendedName>
        <fullName evidence="4">PET hydrolase/cutinase-like domain-containing protein</fullName>
    </recommendedName>
</protein>
<reference evidence="5 6" key="1">
    <citation type="submission" date="2016-11" db="EMBL/GenBank/DDBJ databases">
        <title>Trade-off between light-utilization and light-protection in marine flavobacteria.</title>
        <authorList>
            <person name="Kumagai Y."/>
        </authorList>
    </citation>
    <scope>NUCLEOTIDE SEQUENCE [LARGE SCALE GENOMIC DNA]</scope>
    <source>
        <strain evidence="5 6">NBRC 107125</strain>
    </source>
</reference>
<evidence type="ECO:0000313" key="5">
    <source>
        <dbReference type="EMBL" id="ARN75729.1"/>
    </source>
</evidence>
<dbReference type="Gene3D" id="3.40.50.1820">
    <property type="entry name" value="alpha/beta hydrolase"/>
    <property type="match status" value="1"/>
</dbReference>
<dbReference type="RefSeq" id="WP_085759922.1">
    <property type="nucleotide sequence ID" value="NZ_CP019343.1"/>
</dbReference>
<evidence type="ECO:0000256" key="2">
    <source>
        <dbReference type="ARBA" id="ARBA00022963"/>
    </source>
</evidence>
<proteinExistence type="predicted"/>
<dbReference type="InterPro" id="IPR041127">
    <property type="entry name" value="PET_hydrolase/cutinase-like"/>
</dbReference>